<dbReference type="InterPro" id="IPR050951">
    <property type="entry name" value="Retrovirus_Pol_polyprotein"/>
</dbReference>
<dbReference type="Pfam" id="PF17921">
    <property type="entry name" value="Integrase_H2C2"/>
    <property type="match status" value="1"/>
</dbReference>
<dbReference type="OrthoDB" id="5851910at2759"/>
<dbReference type="EMBL" id="JARK01001716">
    <property type="protein sequence ID" value="EYB81536.1"/>
    <property type="molecule type" value="Genomic_DNA"/>
</dbReference>
<accession>A0A016RTD6</accession>
<sequence>MDVSSFSCTCQGLPKNARITEITKCKRTNDCLLTANRIVIPKSQSPGQTRIKMLARSYVYWPSSDADTESLVRNCTTCAMVEKNPVKVELNSWPKPTAPRT</sequence>
<feature type="domain" description="Integrase zinc-binding" evidence="2">
    <location>
        <begin position="46"/>
        <end position="82"/>
    </location>
</feature>
<evidence type="ECO:0000313" key="4">
    <source>
        <dbReference type="Proteomes" id="UP000024635"/>
    </source>
</evidence>
<evidence type="ECO:0000313" key="3">
    <source>
        <dbReference type="EMBL" id="EYB81536.1"/>
    </source>
</evidence>
<protein>
    <recommendedName>
        <fullName evidence="1">RNA-directed DNA polymerase</fullName>
        <ecNumber evidence="1">2.7.7.49</ecNumber>
    </recommendedName>
</protein>
<dbReference type="PANTHER" id="PTHR37984">
    <property type="entry name" value="PROTEIN CBG26694"/>
    <property type="match status" value="1"/>
</dbReference>
<comment type="caution">
    <text evidence="3">The sequence shown here is derived from an EMBL/GenBank/DDBJ whole genome shotgun (WGS) entry which is preliminary data.</text>
</comment>
<organism evidence="3 4">
    <name type="scientific">Ancylostoma ceylanicum</name>
    <dbReference type="NCBI Taxonomy" id="53326"/>
    <lineage>
        <taxon>Eukaryota</taxon>
        <taxon>Metazoa</taxon>
        <taxon>Ecdysozoa</taxon>
        <taxon>Nematoda</taxon>
        <taxon>Chromadorea</taxon>
        <taxon>Rhabditida</taxon>
        <taxon>Rhabditina</taxon>
        <taxon>Rhabditomorpha</taxon>
        <taxon>Strongyloidea</taxon>
        <taxon>Ancylostomatidae</taxon>
        <taxon>Ancylostomatinae</taxon>
        <taxon>Ancylostoma</taxon>
    </lineage>
</organism>
<gene>
    <name evidence="3" type="primary">Acey_s0380.g340</name>
    <name evidence="3" type="ORF">Y032_0380g340</name>
</gene>
<dbReference type="Gene3D" id="1.10.340.70">
    <property type="match status" value="1"/>
</dbReference>
<name>A0A016RTD6_9BILA</name>
<proteinExistence type="predicted"/>
<dbReference type="EC" id="2.7.7.49" evidence="1"/>
<dbReference type="STRING" id="53326.A0A016RTD6"/>
<dbReference type="PANTHER" id="PTHR37984:SF5">
    <property type="entry name" value="PROTEIN NYNRIN-LIKE"/>
    <property type="match status" value="1"/>
</dbReference>
<dbReference type="GO" id="GO:0003964">
    <property type="term" value="F:RNA-directed DNA polymerase activity"/>
    <property type="evidence" value="ECO:0007669"/>
    <property type="project" value="UniProtKB-EC"/>
</dbReference>
<dbReference type="Proteomes" id="UP000024635">
    <property type="component" value="Unassembled WGS sequence"/>
</dbReference>
<evidence type="ECO:0000259" key="2">
    <source>
        <dbReference type="Pfam" id="PF17921"/>
    </source>
</evidence>
<evidence type="ECO:0000256" key="1">
    <source>
        <dbReference type="ARBA" id="ARBA00012493"/>
    </source>
</evidence>
<keyword evidence="4" id="KW-1185">Reference proteome</keyword>
<reference evidence="4" key="1">
    <citation type="journal article" date="2015" name="Nat. Genet.">
        <title>The genome and transcriptome of the zoonotic hookworm Ancylostoma ceylanicum identify infection-specific gene families.</title>
        <authorList>
            <person name="Schwarz E.M."/>
            <person name="Hu Y."/>
            <person name="Antoshechkin I."/>
            <person name="Miller M.M."/>
            <person name="Sternberg P.W."/>
            <person name="Aroian R.V."/>
        </authorList>
    </citation>
    <scope>NUCLEOTIDE SEQUENCE</scope>
    <source>
        <strain evidence="4">HY135</strain>
    </source>
</reference>
<dbReference type="InterPro" id="IPR041588">
    <property type="entry name" value="Integrase_H2C2"/>
</dbReference>
<dbReference type="AlphaFoldDB" id="A0A016RTD6"/>